<dbReference type="RefSeq" id="WP_086371391.1">
    <property type="nucleotide sequence ID" value="NZ_CP114197.1"/>
</dbReference>
<geneLocation type="plasmid" evidence="3 4">
    <name>pHLB</name>
</geneLocation>
<organism evidence="3 4">
    <name type="scientific">Vibrio parahaemolyticus</name>
    <dbReference type="NCBI Taxonomy" id="670"/>
    <lineage>
        <taxon>Bacteria</taxon>
        <taxon>Pseudomonadati</taxon>
        <taxon>Pseudomonadota</taxon>
        <taxon>Gammaproteobacteria</taxon>
        <taxon>Vibrionales</taxon>
        <taxon>Vibrionaceae</taxon>
        <taxon>Vibrio</taxon>
    </lineage>
</organism>
<proteinExistence type="predicted"/>
<feature type="domain" description="Large polyvalent protein-associated" evidence="2">
    <location>
        <begin position="687"/>
        <end position="764"/>
    </location>
</feature>
<protein>
    <submittedName>
        <fullName evidence="3">Relaxase</fullName>
    </submittedName>
</protein>
<dbReference type="Proteomes" id="UP001156560">
    <property type="component" value="Plasmid pHLB"/>
</dbReference>
<dbReference type="EMBL" id="CP114197">
    <property type="protein sequence ID" value="WAT93830.1"/>
    <property type="molecule type" value="Genomic_DNA"/>
</dbReference>
<evidence type="ECO:0000256" key="1">
    <source>
        <dbReference type="SAM" id="MobiDB-lite"/>
    </source>
</evidence>
<gene>
    <name evidence="3" type="ORF">O1Q84_26970</name>
</gene>
<feature type="compositionally biased region" description="Polar residues" evidence="1">
    <location>
        <begin position="338"/>
        <end position="347"/>
    </location>
</feature>
<accession>A0AA47JMZ1</accession>
<name>A0AA47JMZ1_VIBPH</name>
<dbReference type="Pfam" id="PF18821">
    <property type="entry name" value="LPD7"/>
    <property type="match status" value="1"/>
</dbReference>
<dbReference type="InterPro" id="IPR040677">
    <property type="entry name" value="LPD7"/>
</dbReference>
<feature type="compositionally biased region" description="Polar residues" evidence="1">
    <location>
        <begin position="959"/>
        <end position="969"/>
    </location>
</feature>
<feature type="region of interest" description="Disordered" evidence="1">
    <location>
        <begin position="338"/>
        <end position="392"/>
    </location>
</feature>
<evidence type="ECO:0000259" key="2">
    <source>
        <dbReference type="Pfam" id="PF18821"/>
    </source>
</evidence>
<evidence type="ECO:0000313" key="4">
    <source>
        <dbReference type="Proteomes" id="UP001156560"/>
    </source>
</evidence>
<keyword evidence="3" id="KW-0614">Plasmid</keyword>
<sequence length="978" mass="111935">MLVRVRGGRDGIAEYLRDGMKSDREMHRDQLDKRICIDGDLSITDTIIKTMAKTDKPENYFHVTLSFAERDISEEKIREVYEEYKRNIMSSYTEEEFNIYAEIHVPKIKSYEDKSTGEVVERFPHVHVVIPKKNLLDDKNLNPYGFYKTNLEYFDAIQERINSKFNLVSPFDNQRVFKIDQSKLLARYKGDNFKGANAKLKSELFDVIQDKNITTMAAFKEELAKHGEVSIGKVGNLDEYLKIKPHGSTRNVRLTDSCFRPEFIEHRTLKREKPSEKQVNRLVNEWVNSKSHEVKYIHQAAPKLREQYKALPTQLKGEFLNEQRERYYRQYNLSTGARLSERSTGTGLSERGAGASQRNIPTSRRARDRKLGVERGIPRGFTDIPNGLPSMSELNVATRGRQRGSRPTELLHDNASDHLAVKQTSRSPQLRRAGYEPRRRVVRLSVYRKPSPNATLATIKRIKAKAQHSESYVTQLFDTFQENKQEQSELGRFRTIRQNLKAESLLSHLSDSHGLVKDQYSHFKAKDGSVRIKAETRAYNVSDFCTKYMGLSWDETKEILKTTYGKQRQQLAQQQRVRQEQQAVNSIVFVSNRVTQGWGKKNPLDESIRLLKHLQRKEHIGELPMALHELERHRAPETKDNAIVSANENFSAVESAKRIMKARETAAQITLTMNDLVASKNDAKRYVDFSDKNTGDKVFRDDGEKIVMHSKQADINHTAAALTLAAEKFGVVKINGTKEFKDQVIDVAVSKDLNIVFADKKMEADFVRRKEELKQSVSLESVSQNLAANNQATTSTPKSTVTDTIAIKMEDGRQYELTRTAEPETESRRAKVGAWTFADPQNALPKSIHKNIPSVVGEGDRIETEFGKAKVARADILSQQEPKLQPTKFEFEYQWDKLSGKLQVTINGKSPNRFEQSTVEQIMKKDTFLKNYTVKEVQFGLVDQKKAAGVQPVPKTYDAQANETELASESQRKGLKMR</sequence>
<reference evidence="3" key="1">
    <citation type="submission" date="2023-06" db="EMBL/GenBank/DDBJ databases">
        <title>Vibrio parahaemolyticus become highly virulent by producing novel Tc toxins.</title>
        <authorList>
            <person name="Yang F."/>
            <person name="You Y."/>
            <person name="Lai Q."/>
            <person name="Xu L."/>
            <person name="Li F."/>
        </authorList>
    </citation>
    <scope>NUCLEOTIDE SEQUENCE</scope>
    <source>
        <strain evidence="3">Vp-HL-202005</strain>
        <plasmid evidence="3">pHLB</plasmid>
    </source>
</reference>
<dbReference type="AlphaFoldDB" id="A0AA47JMZ1"/>
<feature type="region of interest" description="Disordered" evidence="1">
    <location>
        <begin position="946"/>
        <end position="978"/>
    </location>
</feature>
<evidence type="ECO:0000313" key="3">
    <source>
        <dbReference type="EMBL" id="WAT93830.1"/>
    </source>
</evidence>